<dbReference type="PROSITE" id="PS50043">
    <property type="entry name" value="HTH_LUXR_2"/>
    <property type="match status" value="1"/>
</dbReference>
<dbReference type="EMBL" id="PDDY01000004">
    <property type="protein sequence ID" value="PEH36569.1"/>
    <property type="molecule type" value="Genomic_DNA"/>
</dbReference>
<evidence type="ECO:0000313" key="6">
    <source>
        <dbReference type="EMBL" id="PEH36569.1"/>
    </source>
</evidence>
<dbReference type="SMART" id="SM00421">
    <property type="entry name" value="HTH_LUXR"/>
    <property type="match status" value="1"/>
</dbReference>
<dbReference type="GO" id="GO:0000160">
    <property type="term" value="P:phosphorelay signal transduction system"/>
    <property type="evidence" value="ECO:0007669"/>
    <property type="project" value="InterPro"/>
</dbReference>
<dbReference type="Proteomes" id="UP000220629">
    <property type="component" value="Unassembled WGS sequence"/>
</dbReference>
<organism evidence="6 7">
    <name type="scientific">Burkholderia gladioli</name>
    <name type="common">Pseudomonas marginata</name>
    <name type="synonym">Phytomonas marginata</name>
    <dbReference type="NCBI Taxonomy" id="28095"/>
    <lineage>
        <taxon>Bacteria</taxon>
        <taxon>Pseudomonadati</taxon>
        <taxon>Pseudomonadota</taxon>
        <taxon>Betaproteobacteria</taxon>
        <taxon>Burkholderiales</taxon>
        <taxon>Burkholderiaceae</taxon>
        <taxon>Burkholderia</taxon>
    </lineage>
</organism>
<proteinExistence type="predicted"/>
<dbReference type="PRINTS" id="PR00038">
    <property type="entry name" value="HTHLUXR"/>
</dbReference>
<dbReference type="GO" id="GO:0003677">
    <property type="term" value="F:DNA binding"/>
    <property type="evidence" value="ECO:0007669"/>
    <property type="project" value="UniProtKB-KW"/>
</dbReference>
<dbReference type="InterPro" id="IPR001789">
    <property type="entry name" value="Sig_transdc_resp-reg_receiver"/>
</dbReference>
<dbReference type="CDD" id="cd06170">
    <property type="entry name" value="LuxR_C_like"/>
    <property type="match status" value="1"/>
</dbReference>
<dbReference type="SUPFAM" id="SSF46894">
    <property type="entry name" value="C-terminal effector domain of the bipartite response regulators"/>
    <property type="match status" value="1"/>
</dbReference>
<dbReference type="PANTHER" id="PTHR43214:SF17">
    <property type="entry name" value="TRANSCRIPTIONAL REGULATORY PROTEIN RCSB"/>
    <property type="match status" value="1"/>
</dbReference>
<dbReference type="CDD" id="cd17535">
    <property type="entry name" value="REC_NarL-like"/>
    <property type="match status" value="1"/>
</dbReference>
<dbReference type="Gene3D" id="3.40.50.2300">
    <property type="match status" value="1"/>
</dbReference>
<evidence type="ECO:0000256" key="2">
    <source>
        <dbReference type="ARBA" id="ARBA00023125"/>
    </source>
</evidence>
<dbReference type="GO" id="GO:0006355">
    <property type="term" value="P:regulation of DNA-templated transcription"/>
    <property type="evidence" value="ECO:0007669"/>
    <property type="project" value="InterPro"/>
</dbReference>
<dbReference type="InterPro" id="IPR039420">
    <property type="entry name" value="WalR-like"/>
</dbReference>
<protein>
    <submittedName>
        <fullName evidence="6">DNA-binding response regulator</fullName>
    </submittedName>
</protein>
<feature type="modified residue" description="4-aspartylphosphate" evidence="3">
    <location>
        <position position="55"/>
    </location>
</feature>
<dbReference type="InterPro" id="IPR058245">
    <property type="entry name" value="NreC/VraR/RcsB-like_REC"/>
</dbReference>
<dbReference type="Pfam" id="PF00196">
    <property type="entry name" value="GerE"/>
    <property type="match status" value="1"/>
</dbReference>
<evidence type="ECO:0000259" key="4">
    <source>
        <dbReference type="PROSITE" id="PS50043"/>
    </source>
</evidence>
<dbReference type="PROSITE" id="PS50110">
    <property type="entry name" value="RESPONSE_REGULATORY"/>
    <property type="match status" value="1"/>
</dbReference>
<dbReference type="InterPro" id="IPR011006">
    <property type="entry name" value="CheY-like_superfamily"/>
</dbReference>
<dbReference type="AlphaFoldDB" id="A0A0M2Q749"/>
<dbReference type="SUPFAM" id="SSF52172">
    <property type="entry name" value="CheY-like"/>
    <property type="match status" value="1"/>
</dbReference>
<evidence type="ECO:0000259" key="5">
    <source>
        <dbReference type="PROSITE" id="PS50110"/>
    </source>
</evidence>
<sequence length="218" mass="23279">MKIRVILSDDHPTVLSGVRHELARVPTVEIVGSALGADELLALLERSHCDVLITDYAMPGGAAVDGLPLLRQLRRGWPAMKVVVLTTIDNPALLKEIAKTGVQGLLSKIDEVDHLIAATHAVYAGANYQSPSVREKLAVQASSARTVEAMTTKEAEVIRLYVSGLSISEIAAQLNRAKQTVSAQKGSAMRKLGIERDADLFQYAYETGLVAAGPKDAG</sequence>
<accession>A0A0M2Q749</accession>
<feature type="domain" description="HTH luxR-type" evidence="4">
    <location>
        <begin position="143"/>
        <end position="208"/>
    </location>
</feature>
<evidence type="ECO:0000313" key="7">
    <source>
        <dbReference type="Proteomes" id="UP000220629"/>
    </source>
</evidence>
<dbReference type="InterPro" id="IPR000792">
    <property type="entry name" value="Tscrpt_reg_LuxR_C"/>
</dbReference>
<reference evidence="7" key="1">
    <citation type="submission" date="2017-09" db="EMBL/GenBank/DDBJ databases">
        <title>FDA dAtabase for Regulatory Grade micrObial Sequences (FDA-ARGOS): Supporting development and validation of Infectious Disease Dx tests.</title>
        <authorList>
            <person name="Minogue T."/>
            <person name="Wolcott M."/>
            <person name="Wasieloski L."/>
            <person name="Aguilar W."/>
            <person name="Moore D."/>
            <person name="Tallon L."/>
            <person name="Sadzewicz L."/>
            <person name="Ott S."/>
            <person name="Zhao X."/>
            <person name="Nagaraj S."/>
            <person name="Vavikolanu K."/>
            <person name="Aluvathingal J."/>
            <person name="Nadendla S."/>
            <person name="Sichtig H."/>
        </authorList>
    </citation>
    <scope>NUCLEOTIDE SEQUENCE [LARGE SCALE GENOMIC DNA]</scope>
    <source>
        <strain evidence="7">FDAARGOS_390</strain>
    </source>
</reference>
<keyword evidence="2 6" id="KW-0238">DNA-binding</keyword>
<evidence type="ECO:0000256" key="3">
    <source>
        <dbReference type="PROSITE-ProRule" id="PRU00169"/>
    </source>
</evidence>
<dbReference type="GeneID" id="66455916"/>
<gene>
    <name evidence="6" type="ORF">CRM94_18210</name>
</gene>
<dbReference type="PANTHER" id="PTHR43214">
    <property type="entry name" value="TWO-COMPONENT RESPONSE REGULATOR"/>
    <property type="match status" value="1"/>
</dbReference>
<dbReference type="InterPro" id="IPR016032">
    <property type="entry name" value="Sig_transdc_resp-reg_C-effctor"/>
</dbReference>
<name>A0A0M2Q749_BURGA</name>
<dbReference type="SMART" id="SM00448">
    <property type="entry name" value="REC"/>
    <property type="match status" value="1"/>
</dbReference>
<dbReference type="RefSeq" id="WP_046580152.1">
    <property type="nucleotide sequence ID" value="NZ_CADEPO010000001.1"/>
</dbReference>
<evidence type="ECO:0000256" key="1">
    <source>
        <dbReference type="ARBA" id="ARBA00022553"/>
    </source>
</evidence>
<feature type="domain" description="Response regulatory" evidence="5">
    <location>
        <begin position="4"/>
        <end position="123"/>
    </location>
</feature>
<comment type="caution">
    <text evidence="6">The sequence shown here is derived from an EMBL/GenBank/DDBJ whole genome shotgun (WGS) entry which is preliminary data.</text>
</comment>
<keyword evidence="1 3" id="KW-0597">Phosphoprotein</keyword>
<dbReference type="Pfam" id="PF00072">
    <property type="entry name" value="Response_reg"/>
    <property type="match status" value="1"/>
</dbReference>